<dbReference type="Proteomes" id="UP000319783">
    <property type="component" value="Unassembled WGS sequence"/>
</dbReference>
<protein>
    <submittedName>
        <fullName evidence="1">Uncharacterized protein</fullName>
    </submittedName>
</protein>
<gene>
    <name evidence="1" type="ORF">JETT_2878</name>
</gene>
<accession>A0A533Q9E5</accession>
<sequence>MKEKHVSLYERLPEIYRIKDQEQQPPFQLKSYLALVEKAFGAIHENIESLYHDLFIETSSDWVIPYIGDLLGTSHLSGDPWTLRADVADTIALRRRKGTLGAIELLTYNLTQWGVHCVELRENLVWNQHLNHQRQDEGGKPPYGLPSVTRHTVIRGGTVTLRDPAMLSLLNTPFDPFAHTADLKPQVFGNIRYNLPNLAIFLWRLNAYRIGISKPLPNPLTNGIVDNSLVATGTEAKFITQFYIHPLGEPVRLFNTYRFNPDIRPPVLSQIDETPGPIPTVRLTEDSAAGAPDKYVSIDIYGTTGPLNISDAGFQLYLPEPTFAGNTWTLRGANLCAWETGLQPTLKNREIAIDPVIGRIVIGIDTAAEAAALVDHLLLTYTYGAVGPVGAHPISRPSAPMEWNGEPVLFREVNFHQNPHGLRDSLSNIQDSTSPIIIEIKDSMIHELDVSDPALIGTLHEDGGFNLQLNRSLIIRAADDHRPIIRLTQPLRFRPTHVKGTNPDEQKQFDAIMANLTVRLEGLYITRSENWAATNPPGTPLIVRAALHHLEIFDCTLDPGGSREFDGTPEGKRAPIHPSMRIREPYGFANSEEEEAFNQIPEIILHRTITGPLFLDTGYRLFLTDSIIDAGSGVNDDPTTAVFAISGAGGPSTSWGPPSQVSGITVFGRMRVEGIHGRGGIWVHTLEVLDNQKGCMKFSYFSGNGDRLPQNHGCVKGTEAHLRFVSEIFGNPAYGQLDHTTDFRIRERGPNDDAMGAFGFLMEAHKWRNIQIRYREFMPVGVRPLLIPVT</sequence>
<organism evidence="1 2">
    <name type="scientific">Candidatus Jettenia ecosi</name>
    <dbReference type="NCBI Taxonomy" id="2494326"/>
    <lineage>
        <taxon>Bacteria</taxon>
        <taxon>Pseudomonadati</taxon>
        <taxon>Planctomycetota</taxon>
        <taxon>Candidatus Brocadiia</taxon>
        <taxon>Candidatus Brocadiales</taxon>
        <taxon>Candidatus Brocadiaceae</taxon>
        <taxon>Candidatus Jettenia</taxon>
    </lineage>
</organism>
<comment type="caution">
    <text evidence="1">The sequence shown here is derived from an EMBL/GenBank/DDBJ whole genome shotgun (WGS) entry which is preliminary data.</text>
</comment>
<proteinExistence type="predicted"/>
<dbReference type="EMBL" id="SULG01000075">
    <property type="protein sequence ID" value="TLD40859.1"/>
    <property type="molecule type" value="Genomic_DNA"/>
</dbReference>
<name>A0A533Q9E5_9BACT</name>
<reference evidence="1 2" key="1">
    <citation type="submission" date="2019-04" db="EMBL/GenBank/DDBJ databases">
        <title>Genome of a novel bacterium Candidatus Jettenia ecosi reconstructed from metagenome of an anammox bioreactor.</title>
        <authorList>
            <person name="Mardanov A.V."/>
            <person name="Beletsky A.V."/>
            <person name="Ravin N.V."/>
            <person name="Botchkova E.A."/>
            <person name="Litti Y.V."/>
            <person name="Nozhevnikova A.N."/>
        </authorList>
    </citation>
    <scope>NUCLEOTIDE SEQUENCE [LARGE SCALE GENOMIC DNA]</scope>
    <source>
        <strain evidence="1">J2</strain>
    </source>
</reference>
<evidence type="ECO:0000313" key="2">
    <source>
        <dbReference type="Proteomes" id="UP000319783"/>
    </source>
</evidence>
<dbReference type="AlphaFoldDB" id="A0A533Q9E5"/>
<evidence type="ECO:0000313" key="1">
    <source>
        <dbReference type="EMBL" id="TLD40859.1"/>
    </source>
</evidence>